<evidence type="ECO:0000259" key="6">
    <source>
        <dbReference type="PROSITE" id="PS51900"/>
    </source>
</evidence>
<dbReference type="InterPro" id="IPR002104">
    <property type="entry name" value="Integrase_catalytic"/>
</dbReference>
<dbReference type="InterPro" id="IPR044068">
    <property type="entry name" value="CB"/>
</dbReference>
<dbReference type="Pfam" id="PF00589">
    <property type="entry name" value="Phage_integrase"/>
    <property type="match status" value="1"/>
</dbReference>
<comment type="similarity">
    <text evidence="1">Belongs to the 'phage' integrase family.</text>
</comment>
<dbReference type="Proteomes" id="UP001223646">
    <property type="component" value="Unassembled WGS sequence"/>
</dbReference>
<feature type="domain" description="Tyr recombinase" evidence="5">
    <location>
        <begin position="163"/>
        <end position="351"/>
    </location>
</feature>
<reference evidence="7" key="2">
    <citation type="submission" date="2024-05" db="EMBL/GenBank/DDBJ databases">
        <authorList>
            <person name="Wolfe A."/>
        </authorList>
    </citation>
    <scope>NUCLEOTIDE SEQUENCE</scope>
    <source>
        <strain evidence="7">UMB1064</strain>
    </source>
</reference>
<feature type="domain" description="Core-binding (CB)" evidence="6">
    <location>
        <begin position="58"/>
        <end position="142"/>
    </location>
</feature>
<dbReference type="AlphaFoldDB" id="A0AAW9SI86"/>
<dbReference type="InterPro" id="IPR010998">
    <property type="entry name" value="Integrase_recombinase_N"/>
</dbReference>
<dbReference type="RefSeq" id="WP_284827280.1">
    <property type="nucleotide sequence ID" value="NZ_JASOOY020000016.1"/>
</dbReference>
<evidence type="ECO:0000256" key="2">
    <source>
        <dbReference type="ARBA" id="ARBA00023125"/>
    </source>
</evidence>
<evidence type="ECO:0000256" key="3">
    <source>
        <dbReference type="ARBA" id="ARBA00023172"/>
    </source>
</evidence>
<dbReference type="InterPro" id="IPR011010">
    <property type="entry name" value="DNA_brk_join_enz"/>
</dbReference>
<dbReference type="InterPro" id="IPR050090">
    <property type="entry name" value="Tyrosine_recombinase_XerCD"/>
</dbReference>
<name>A0AAW9SI86_CORAY</name>
<dbReference type="InterPro" id="IPR013762">
    <property type="entry name" value="Integrase-like_cat_sf"/>
</dbReference>
<organism evidence="7 8">
    <name type="scientific">Corynebacterium amycolatum</name>
    <dbReference type="NCBI Taxonomy" id="43765"/>
    <lineage>
        <taxon>Bacteria</taxon>
        <taxon>Bacillati</taxon>
        <taxon>Actinomycetota</taxon>
        <taxon>Actinomycetes</taxon>
        <taxon>Mycobacteriales</taxon>
        <taxon>Corynebacteriaceae</taxon>
        <taxon>Corynebacterium</taxon>
    </lineage>
</organism>
<dbReference type="GO" id="GO:0015074">
    <property type="term" value="P:DNA integration"/>
    <property type="evidence" value="ECO:0007669"/>
    <property type="project" value="InterPro"/>
</dbReference>
<proteinExistence type="inferred from homology"/>
<comment type="caution">
    <text evidence="7">The sequence shown here is derived from an EMBL/GenBank/DDBJ whole genome shotgun (WGS) entry which is preliminary data.</text>
</comment>
<dbReference type="GO" id="GO:0006310">
    <property type="term" value="P:DNA recombination"/>
    <property type="evidence" value="ECO:0007669"/>
    <property type="project" value="UniProtKB-KW"/>
</dbReference>
<dbReference type="CDD" id="cd01189">
    <property type="entry name" value="INT_ICEBs1_C_like"/>
    <property type="match status" value="1"/>
</dbReference>
<gene>
    <name evidence="7" type="ORF">QP460_004910</name>
</gene>
<evidence type="ECO:0000256" key="4">
    <source>
        <dbReference type="PROSITE-ProRule" id="PRU01248"/>
    </source>
</evidence>
<dbReference type="PANTHER" id="PTHR30349">
    <property type="entry name" value="PHAGE INTEGRASE-RELATED"/>
    <property type="match status" value="1"/>
</dbReference>
<dbReference type="Gene3D" id="1.10.443.10">
    <property type="entry name" value="Intergrase catalytic core"/>
    <property type="match status" value="1"/>
</dbReference>
<evidence type="ECO:0000313" key="8">
    <source>
        <dbReference type="Proteomes" id="UP001223646"/>
    </source>
</evidence>
<protein>
    <submittedName>
        <fullName evidence="7">Site-specific integrase</fullName>
    </submittedName>
</protein>
<evidence type="ECO:0000256" key="1">
    <source>
        <dbReference type="ARBA" id="ARBA00008857"/>
    </source>
</evidence>
<accession>A0AAW9SI86</accession>
<dbReference type="SUPFAM" id="SSF56349">
    <property type="entry name" value="DNA breaking-rejoining enzymes"/>
    <property type="match status" value="1"/>
</dbReference>
<dbReference type="PROSITE" id="PS51900">
    <property type="entry name" value="CB"/>
    <property type="match status" value="1"/>
</dbReference>
<dbReference type="EMBL" id="JASOOY020000016">
    <property type="protein sequence ID" value="MEO3716927.1"/>
    <property type="molecule type" value="Genomic_DNA"/>
</dbReference>
<dbReference type="PROSITE" id="PS51898">
    <property type="entry name" value="TYR_RECOMBINASE"/>
    <property type="match status" value="1"/>
</dbReference>
<dbReference type="PANTHER" id="PTHR30349:SF64">
    <property type="entry name" value="PROPHAGE INTEGRASE INTD-RELATED"/>
    <property type="match status" value="1"/>
</dbReference>
<evidence type="ECO:0000259" key="5">
    <source>
        <dbReference type="PROSITE" id="PS51898"/>
    </source>
</evidence>
<evidence type="ECO:0000313" key="7">
    <source>
        <dbReference type="EMBL" id="MEO3716927.1"/>
    </source>
</evidence>
<dbReference type="GO" id="GO:0003677">
    <property type="term" value="F:DNA binding"/>
    <property type="evidence" value="ECO:0007669"/>
    <property type="project" value="UniProtKB-UniRule"/>
</dbReference>
<keyword evidence="3" id="KW-0233">DNA recombination</keyword>
<dbReference type="Gene3D" id="1.10.150.130">
    <property type="match status" value="1"/>
</dbReference>
<keyword evidence="2 4" id="KW-0238">DNA-binding</keyword>
<sequence>MASIKRYKKSKGYGWRVQYRAPDGTSRTKQGFRTKDEAQAWADKNATTIRDGQWISPTVESAAVSSLWAGWEKSQHHLAASSMKALDASWRVHVKPRWGHTPVSKVHPADVQEWVDELAGKRSPTIVHRAYGVLRSLMGDAVRYRMVRANPCDGVRLPAKRGKKMYVLTEKQLRTLADEVSKYRSLVLFMGWTGARWGEAVALTVGDLDLDTGRATISKSASTIGGKVSVGETKTGHTRTIGIPRHVCEELKADVRGKLPGALVWTNARGGHLTTPSKRSWFHSAVARCRAADEDFPGVTPHDLRHTAASMLIASGAPVTLVARQLGHQSAKLTLDTYAHLFDDQLSDVVGMSWSAAN</sequence>
<reference evidence="7" key="1">
    <citation type="submission" date="2023-05" db="EMBL/GenBank/DDBJ databases">
        <authorList>
            <person name="Du J."/>
        </authorList>
    </citation>
    <scope>NUCLEOTIDE SEQUENCE</scope>
    <source>
        <strain evidence="7">UMB1064</strain>
    </source>
</reference>